<dbReference type="Proteomes" id="UP000018890">
    <property type="component" value="Unassembled WGS sequence"/>
</dbReference>
<keyword evidence="2" id="KW-1185">Reference proteome</keyword>
<dbReference type="EMBL" id="BAUT01000019">
    <property type="protein sequence ID" value="GAE26176.1"/>
    <property type="molecule type" value="Genomic_DNA"/>
</dbReference>
<accession>W4Q277</accession>
<evidence type="ECO:0000313" key="1">
    <source>
        <dbReference type="EMBL" id="GAE26176.1"/>
    </source>
</evidence>
<dbReference type="AlphaFoldDB" id="W4Q277"/>
<sequence length="137" mass="16230">MLKKYKKYVHFSKKFPYVQLLKKRRASLVLVEELEQTCNNECEKLLYKQLRSNMYYPTPHYWIEHIKANLALVPYKLALIETQPGLNEKKIIRQLKKKGWQVLFYDRAQLLENHQLYVNQVLAQASAGQTKNVSTSS</sequence>
<comment type="caution">
    <text evidence="1">The sequence shown here is derived from an EMBL/GenBank/DDBJ whole genome shotgun (WGS) entry which is preliminary data.</text>
</comment>
<evidence type="ECO:0000313" key="2">
    <source>
        <dbReference type="Proteomes" id="UP000018890"/>
    </source>
</evidence>
<proteinExistence type="predicted"/>
<dbReference type="OrthoDB" id="2913806at2"/>
<evidence type="ECO:0008006" key="3">
    <source>
        <dbReference type="Google" id="ProtNLM"/>
    </source>
</evidence>
<dbReference type="RefSeq" id="WP_034745428.1">
    <property type="nucleotide sequence ID" value="NZ_BAUT01000019.1"/>
</dbReference>
<organism evidence="1 2">
    <name type="scientific">Halalkalibacter wakoensis JCM 9140</name>
    <dbReference type="NCBI Taxonomy" id="1236970"/>
    <lineage>
        <taxon>Bacteria</taxon>
        <taxon>Bacillati</taxon>
        <taxon>Bacillota</taxon>
        <taxon>Bacilli</taxon>
        <taxon>Bacillales</taxon>
        <taxon>Bacillaceae</taxon>
        <taxon>Halalkalibacter</taxon>
    </lineage>
</organism>
<reference evidence="1" key="1">
    <citation type="journal article" date="2014" name="Genome Announc.">
        <title>Draft Genome Sequences of Three Alkaliphilic Bacillus Strains, Bacillus wakoensis JCM 9140T, Bacillus akibai JCM 9157T, and Bacillus hemicellulosilyticus JCM 9152T.</title>
        <authorList>
            <person name="Yuki M."/>
            <person name="Oshima K."/>
            <person name="Suda W."/>
            <person name="Oshida Y."/>
            <person name="Kitamura K."/>
            <person name="Iida T."/>
            <person name="Hattori M."/>
            <person name="Ohkuma M."/>
        </authorList>
    </citation>
    <scope>NUCLEOTIDE SEQUENCE [LARGE SCALE GENOMIC DNA]</scope>
    <source>
        <strain evidence="1">JCM 9140</strain>
    </source>
</reference>
<name>W4Q277_9BACI</name>
<gene>
    <name evidence="1" type="ORF">JCM9140_2210</name>
</gene>
<protein>
    <recommendedName>
        <fullName evidence="3">DUF559 domain-containing protein</fullName>
    </recommendedName>
</protein>